<evidence type="ECO:0000256" key="1">
    <source>
        <dbReference type="SAM" id="Phobius"/>
    </source>
</evidence>
<reference evidence="2 3" key="1">
    <citation type="journal article" date="2016" name="Int. J. Syst. Evol. Microbiol.">
        <title>Panacibacter ginsenosidivorans gen. nov., sp. nov., with ginsenoside converting activity isolated from soil of a ginseng field.</title>
        <authorList>
            <person name="Siddiqi M.Z."/>
            <person name="Muhammad Shafi S."/>
            <person name="Choi K.D."/>
            <person name="Im W.T."/>
        </authorList>
    </citation>
    <scope>NUCLEOTIDE SEQUENCE [LARGE SCALE GENOMIC DNA]</scope>
    <source>
        <strain evidence="2 3">Gsoil1550</strain>
    </source>
</reference>
<keyword evidence="1" id="KW-0472">Membrane</keyword>
<dbReference type="RefSeq" id="WP_147191098.1">
    <property type="nucleotide sequence ID" value="NZ_CP042435.1"/>
</dbReference>
<keyword evidence="1" id="KW-1133">Transmembrane helix</keyword>
<proteinExistence type="predicted"/>
<accession>A0A5B8VCJ7</accession>
<dbReference type="OrthoDB" id="9786191at2"/>
<feature type="transmembrane region" description="Helical" evidence="1">
    <location>
        <begin position="6"/>
        <end position="29"/>
    </location>
</feature>
<name>A0A5B8VCJ7_9BACT</name>
<dbReference type="EMBL" id="CP042435">
    <property type="protein sequence ID" value="QEC68755.1"/>
    <property type="molecule type" value="Genomic_DNA"/>
</dbReference>
<sequence>MKTLITYYSSFSILKRIFVAAAIAGFMFACKKTAPVSTSVDCSGPVKSFSGDVNSIVQTSCATDSDCHGSGSHSGPGELLTYPEIFNARTAIRTAVATGVMPKGGTLTTAEKNALLCWIDNGAVNN</sequence>
<gene>
    <name evidence="2" type="ORF">FRZ67_16120</name>
</gene>
<organism evidence="2 3">
    <name type="scientific">Panacibacter ginsenosidivorans</name>
    <dbReference type="NCBI Taxonomy" id="1813871"/>
    <lineage>
        <taxon>Bacteria</taxon>
        <taxon>Pseudomonadati</taxon>
        <taxon>Bacteroidota</taxon>
        <taxon>Chitinophagia</taxon>
        <taxon>Chitinophagales</taxon>
        <taxon>Chitinophagaceae</taxon>
        <taxon>Panacibacter</taxon>
    </lineage>
</organism>
<evidence type="ECO:0000313" key="2">
    <source>
        <dbReference type="EMBL" id="QEC68755.1"/>
    </source>
</evidence>
<dbReference type="PROSITE" id="PS51257">
    <property type="entry name" value="PROKAR_LIPOPROTEIN"/>
    <property type="match status" value="1"/>
</dbReference>
<evidence type="ECO:0008006" key="4">
    <source>
        <dbReference type="Google" id="ProtNLM"/>
    </source>
</evidence>
<dbReference type="KEGG" id="pgin:FRZ67_16120"/>
<keyword evidence="1" id="KW-0812">Transmembrane</keyword>
<dbReference type="AlphaFoldDB" id="A0A5B8VCJ7"/>
<dbReference type="Proteomes" id="UP000321533">
    <property type="component" value="Chromosome"/>
</dbReference>
<evidence type="ECO:0000313" key="3">
    <source>
        <dbReference type="Proteomes" id="UP000321533"/>
    </source>
</evidence>
<protein>
    <recommendedName>
        <fullName evidence="4">Cytochrome C Planctomycete-type domain-containing protein</fullName>
    </recommendedName>
</protein>
<keyword evidence="3" id="KW-1185">Reference proteome</keyword>